<dbReference type="InterPro" id="IPR032774">
    <property type="entry name" value="WG_beta_rep"/>
</dbReference>
<dbReference type="Proteomes" id="UP000190065">
    <property type="component" value="Unassembled WGS sequence"/>
</dbReference>
<organism evidence="1 2">
    <name type="scientific">Segatella oulorum</name>
    <dbReference type="NCBI Taxonomy" id="28136"/>
    <lineage>
        <taxon>Bacteria</taxon>
        <taxon>Pseudomonadati</taxon>
        <taxon>Bacteroidota</taxon>
        <taxon>Bacteroidia</taxon>
        <taxon>Bacteroidales</taxon>
        <taxon>Prevotellaceae</taxon>
        <taxon>Segatella</taxon>
    </lineage>
</organism>
<dbReference type="RefSeq" id="WP_036901444.1">
    <property type="nucleotide sequence ID" value="NZ_FUXK01000004.1"/>
</dbReference>
<protein>
    <submittedName>
        <fullName evidence="1">WG containing repeat-containing protein</fullName>
    </submittedName>
</protein>
<accession>A0A1T4LLE8</accession>
<dbReference type="Pfam" id="PF14903">
    <property type="entry name" value="WG_beta_rep"/>
    <property type="match status" value="2"/>
</dbReference>
<dbReference type="PROSITE" id="PS51257">
    <property type="entry name" value="PROKAR_LIPOPROTEIN"/>
    <property type="match status" value="1"/>
</dbReference>
<dbReference type="AlphaFoldDB" id="A0A1T4LLE8"/>
<proteinExistence type="predicted"/>
<gene>
    <name evidence="1" type="ORF">SAMN02745202_00439</name>
</gene>
<reference evidence="1 2" key="1">
    <citation type="submission" date="2017-02" db="EMBL/GenBank/DDBJ databases">
        <authorList>
            <person name="Peterson S.W."/>
        </authorList>
    </citation>
    <scope>NUCLEOTIDE SEQUENCE [LARGE SCALE GENOMIC DNA]</scope>
    <source>
        <strain evidence="1 2">ATCC 43324</strain>
    </source>
</reference>
<evidence type="ECO:0000313" key="1">
    <source>
        <dbReference type="EMBL" id="SJZ55397.1"/>
    </source>
</evidence>
<name>A0A1T4LLE8_9BACT</name>
<sequence>MRTFIKLFTTISALVLLFSCYRKEDSRLFVIEKDGRYGYVNAKGDTIIDCVYPWVYTDTIIRIGFVADCAGHIQCFNEKGKYLFDVFKYDNGPDAPKEGLFRIVNKNGLMGFADTIGDLVIPPKYKFAYPFTNGKAKVTDVGTLLVDSQDIDHHEYWQSDQWYFISHKEK</sequence>
<dbReference type="EMBL" id="FUXK01000004">
    <property type="protein sequence ID" value="SJZ55397.1"/>
    <property type="molecule type" value="Genomic_DNA"/>
</dbReference>
<evidence type="ECO:0000313" key="2">
    <source>
        <dbReference type="Proteomes" id="UP000190065"/>
    </source>
</evidence>
<dbReference type="STRING" id="28136.SAMN02745202_00439"/>